<feature type="chain" id="PRO_5045465257" evidence="3">
    <location>
        <begin position="30"/>
        <end position="459"/>
    </location>
</feature>
<protein>
    <submittedName>
        <fullName evidence="4">Cell wall anchor protein</fullName>
    </submittedName>
</protein>
<dbReference type="Gene3D" id="1.50.10.20">
    <property type="match status" value="1"/>
</dbReference>
<evidence type="ECO:0000256" key="2">
    <source>
        <dbReference type="SAM" id="Phobius"/>
    </source>
</evidence>
<keyword evidence="5" id="KW-1185">Reference proteome</keyword>
<feature type="compositionally biased region" description="Low complexity" evidence="1">
    <location>
        <begin position="371"/>
        <end position="423"/>
    </location>
</feature>
<dbReference type="SUPFAM" id="SSF48239">
    <property type="entry name" value="Terpenoid cyclases/Protein prenyltransferases"/>
    <property type="match status" value="1"/>
</dbReference>
<dbReference type="Proteomes" id="UP001058271">
    <property type="component" value="Chromosome"/>
</dbReference>
<proteinExistence type="predicted"/>
<keyword evidence="3" id="KW-0732">Signal</keyword>
<name>A0ABY5ZE04_9ACTN</name>
<keyword evidence="2" id="KW-0812">Transmembrane</keyword>
<keyword evidence="2" id="KW-0472">Membrane</keyword>
<evidence type="ECO:0000313" key="4">
    <source>
        <dbReference type="EMBL" id="UWZ38997.1"/>
    </source>
</evidence>
<dbReference type="InterPro" id="IPR008930">
    <property type="entry name" value="Terpenoid_cyclase/PrenylTrfase"/>
</dbReference>
<keyword evidence="2" id="KW-1133">Transmembrane helix</keyword>
<evidence type="ECO:0000256" key="3">
    <source>
        <dbReference type="SAM" id="SignalP"/>
    </source>
</evidence>
<evidence type="ECO:0000313" key="5">
    <source>
        <dbReference type="Proteomes" id="UP001058271"/>
    </source>
</evidence>
<evidence type="ECO:0000256" key="1">
    <source>
        <dbReference type="SAM" id="MobiDB-lite"/>
    </source>
</evidence>
<feature type="region of interest" description="Disordered" evidence="1">
    <location>
        <begin position="361"/>
        <end position="423"/>
    </location>
</feature>
<gene>
    <name evidence="4" type="ORF">Drose_12695</name>
</gene>
<feature type="transmembrane region" description="Helical" evidence="2">
    <location>
        <begin position="432"/>
        <end position="452"/>
    </location>
</feature>
<dbReference type="EMBL" id="CP073721">
    <property type="protein sequence ID" value="UWZ38997.1"/>
    <property type="molecule type" value="Genomic_DNA"/>
</dbReference>
<accession>A0ABY5ZE04</accession>
<organism evidence="4 5">
    <name type="scientific">Dactylosporangium roseum</name>
    <dbReference type="NCBI Taxonomy" id="47989"/>
    <lineage>
        <taxon>Bacteria</taxon>
        <taxon>Bacillati</taxon>
        <taxon>Actinomycetota</taxon>
        <taxon>Actinomycetes</taxon>
        <taxon>Micromonosporales</taxon>
        <taxon>Micromonosporaceae</taxon>
        <taxon>Dactylosporangium</taxon>
    </lineage>
</organism>
<feature type="region of interest" description="Disordered" evidence="1">
    <location>
        <begin position="265"/>
        <end position="286"/>
    </location>
</feature>
<sequence>MRLRTHRGTVAVLAATAVTGIAAATTALAAPSPAQVTAGRNAATWLTSQVEGGVLTNFGMPDIGLTIDVLLALEATGVSAATAATVTDAIAAKAATFSYYEIDYDGDGDDDRIVDAGSTAKLLVAAVSTGRDPKAFGGLDLDAMTRRLIATSGPHRGRVRDTTPEVYGGDASNTFDQSLAVLGLVRSGGVPQDVVTYLIKQQCPAGGFRLNPDPAGASCAADDSSDVDSTGMAVQALLAAGDTTGAAAAAAKGAAWLKARQGADGSFVNGPQRPDPNLPAGPNSNSTGLAGQALAAAGYTAEADKAAAWVAALQLTSGTDSGALAYEQADFAEGAIDDMRRDRWRRATAQALLTLAQVPLGELGRSPSTPPSASASAGASAPPSASASASASSPASASASASGSAPGGASVAPSTSSSTAPGGRLPVTGQPIMRMVAVAVALVTAGAVLLLVTRRRRSP</sequence>
<feature type="signal peptide" evidence="3">
    <location>
        <begin position="1"/>
        <end position="29"/>
    </location>
</feature>
<dbReference type="RefSeq" id="WP_260728396.1">
    <property type="nucleotide sequence ID" value="NZ_BAAABS010000041.1"/>
</dbReference>
<reference evidence="4" key="1">
    <citation type="submission" date="2021-04" db="EMBL/GenBank/DDBJ databases">
        <title>Biosynthetic gene clusters of Dactylosporangioum roseum.</title>
        <authorList>
            <person name="Hartkoorn R.C."/>
            <person name="Beaudoing E."/>
            <person name="Hot D."/>
            <person name="Moureu S."/>
        </authorList>
    </citation>
    <scope>NUCLEOTIDE SEQUENCE</scope>
    <source>
        <strain evidence="4">NRRL B-16295</strain>
    </source>
</reference>